<evidence type="ECO:0000313" key="2">
    <source>
        <dbReference type="EMBL" id="WOB09748.1"/>
    </source>
</evidence>
<gene>
    <name evidence="2" type="ORF">RXV79_06705</name>
</gene>
<organism evidence="2 3">
    <name type="scientific">Piscinibacter gummiphilus</name>
    <dbReference type="NCBI Taxonomy" id="946333"/>
    <lineage>
        <taxon>Bacteria</taxon>
        <taxon>Pseudomonadati</taxon>
        <taxon>Pseudomonadota</taxon>
        <taxon>Betaproteobacteria</taxon>
        <taxon>Burkholderiales</taxon>
        <taxon>Sphaerotilaceae</taxon>
        <taxon>Piscinibacter</taxon>
    </lineage>
</organism>
<sequence length="198" mass="21958">MRTLAAQPLLEHLAGGPLPEWAAFSAEVQPRTLAAGEALFESDVPWPWLCIVRSGLFKLAYLREDGSERIKSFIHEGGFFASLAALAPGGRTSFTAVALEPSVVEPLSYPRILALGERHLAWQKALRAGIEHYGVRKEKRERELLMLSPEQRYRLFLQESPALAKRIAQQDVALYLGITPVALSRIRGRMARVTQTGA</sequence>
<dbReference type="InterPro" id="IPR000595">
    <property type="entry name" value="cNMP-bd_dom"/>
</dbReference>
<dbReference type="Proteomes" id="UP001303946">
    <property type="component" value="Chromosome"/>
</dbReference>
<accession>A0ABZ0D3U3</accession>
<dbReference type="EMBL" id="CP136336">
    <property type="protein sequence ID" value="WOB09748.1"/>
    <property type="molecule type" value="Genomic_DNA"/>
</dbReference>
<evidence type="ECO:0000313" key="3">
    <source>
        <dbReference type="Proteomes" id="UP001303946"/>
    </source>
</evidence>
<dbReference type="SUPFAM" id="SSF51206">
    <property type="entry name" value="cAMP-binding domain-like"/>
    <property type="match status" value="1"/>
</dbReference>
<evidence type="ECO:0000259" key="1">
    <source>
        <dbReference type="SMART" id="SM00100"/>
    </source>
</evidence>
<protein>
    <submittedName>
        <fullName evidence="2">Crp/Fnr family transcriptional regulator</fullName>
    </submittedName>
</protein>
<dbReference type="Gene3D" id="2.60.120.10">
    <property type="entry name" value="Jelly Rolls"/>
    <property type="match status" value="1"/>
</dbReference>
<dbReference type="InterPro" id="IPR014710">
    <property type="entry name" value="RmlC-like_jellyroll"/>
</dbReference>
<dbReference type="Pfam" id="PF00027">
    <property type="entry name" value="cNMP_binding"/>
    <property type="match status" value="1"/>
</dbReference>
<dbReference type="CDD" id="cd00038">
    <property type="entry name" value="CAP_ED"/>
    <property type="match status" value="1"/>
</dbReference>
<dbReference type="RefSeq" id="WP_316702621.1">
    <property type="nucleotide sequence ID" value="NZ_CP136336.1"/>
</dbReference>
<feature type="domain" description="Cyclic nucleotide-binding" evidence="1">
    <location>
        <begin position="12"/>
        <end position="131"/>
    </location>
</feature>
<reference evidence="2 3" key="1">
    <citation type="submission" date="2023-10" db="EMBL/GenBank/DDBJ databases">
        <title>Bacteria for the degradation of biodegradable plastic PBAT(Polybutylene adipate terephthalate).</title>
        <authorList>
            <person name="Weon H.-Y."/>
            <person name="Yeon J."/>
        </authorList>
    </citation>
    <scope>NUCLEOTIDE SEQUENCE [LARGE SCALE GENOMIC DNA]</scope>
    <source>
        <strain evidence="2 3">SBD 7-3</strain>
    </source>
</reference>
<proteinExistence type="predicted"/>
<dbReference type="InterPro" id="IPR018490">
    <property type="entry name" value="cNMP-bd_dom_sf"/>
</dbReference>
<keyword evidence="3" id="KW-1185">Reference proteome</keyword>
<dbReference type="SMART" id="SM00100">
    <property type="entry name" value="cNMP"/>
    <property type="match status" value="1"/>
</dbReference>
<name>A0ABZ0D3U3_9BURK</name>